<feature type="chain" id="PRO_5007295836" description="DM13 domain-containing protein" evidence="2">
    <location>
        <begin position="23"/>
        <end position="594"/>
    </location>
</feature>
<name>A0A139A0V0_GONPJ</name>
<dbReference type="PANTHER" id="PTHR47281">
    <property type="entry name" value="OS09G0557700 PROTEIN"/>
    <property type="match status" value="1"/>
</dbReference>
<feature type="signal peptide" evidence="2">
    <location>
        <begin position="1"/>
        <end position="22"/>
    </location>
</feature>
<evidence type="ECO:0000259" key="3">
    <source>
        <dbReference type="PROSITE" id="PS50836"/>
    </source>
</evidence>
<dbReference type="Pfam" id="PF25489">
    <property type="entry name" value="At5g54830"/>
    <property type="match status" value="1"/>
</dbReference>
<protein>
    <recommendedName>
        <fullName evidence="7">DM13 domain-containing protein</fullName>
    </recommendedName>
</protein>
<dbReference type="AlphaFoldDB" id="A0A139A0V0"/>
<evidence type="ECO:0000256" key="2">
    <source>
        <dbReference type="SAM" id="SignalP"/>
    </source>
</evidence>
<dbReference type="PROSITE" id="PS50836">
    <property type="entry name" value="DOMON"/>
    <property type="match status" value="1"/>
</dbReference>
<reference evidence="5 6" key="1">
    <citation type="journal article" date="2015" name="Genome Biol. Evol.">
        <title>Phylogenomic analyses indicate that early fungi evolved digesting cell walls of algal ancestors of land plants.</title>
        <authorList>
            <person name="Chang Y."/>
            <person name="Wang S."/>
            <person name="Sekimoto S."/>
            <person name="Aerts A.L."/>
            <person name="Choi C."/>
            <person name="Clum A."/>
            <person name="LaButti K.M."/>
            <person name="Lindquist E.A."/>
            <person name="Yee Ngan C."/>
            <person name="Ohm R.A."/>
            <person name="Salamov A.A."/>
            <person name="Grigoriev I.V."/>
            <person name="Spatafora J.W."/>
            <person name="Berbee M.L."/>
        </authorList>
    </citation>
    <scope>NUCLEOTIDE SEQUENCE [LARGE SCALE GENOMIC DNA]</scope>
    <source>
        <strain evidence="5 6">JEL478</strain>
    </source>
</reference>
<evidence type="ECO:0000259" key="4">
    <source>
        <dbReference type="PROSITE" id="PS51549"/>
    </source>
</evidence>
<gene>
    <name evidence="5" type="ORF">M427DRAFT_63213</name>
</gene>
<feature type="compositionally biased region" description="Gly residues" evidence="1">
    <location>
        <begin position="561"/>
        <end position="570"/>
    </location>
</feature>
<organism evidence="5 6">
    <name type="scientific">Gonapodya prolifera (strain JEL478)</name>
    <name type="common">Monoblepharis prolifera</name>
    <dbReference type="NCBI Taxonomy" id="1344416"/>
    <lineage>
        <taxon>Eukaryota</taxon>
        <taxon>Fungi</taxon>
        <taxon>Fungi incertae sedis</taxon>
        <taxon>Chytridiomycota</taxon>
        <taxon>Chytridiomycota incertae sedis</taxon>
        <taxon>Monoblepharidomycetes</taxon>
        <taxon>Monoblepharidales</taxon>
        <taxon>Gonapodyaceae</taxon>
        <taxon>Gonapodya</taxon>
    </lineage>
</organism>
<dbReference type="OrthoDB" id="2448405at2759"/>
<dbReference type="PROSITE" id="PS51549">
    <property type="entry name" value="DM13"/>
    <property type="match status" value="1"/>
</dbReference>
<dbReference type="EMBL" id="KQ965842">
    <property type="protein sequence ID" value="KXS09983.1"/>
    <property type="molecule type" value="Genomic_DNA"/>
</dbReference>
<evidence type="ECO:0008006" key="7">
    <source>
        <dbReference type="Google" id="ProtNLM"/>
    </source>
</evidence>
<dbReference type="InterPro" id="IPR005018">
    <property type="entry name" value="DOMON_domain"/>
</dbReference>
<keyword evidence="2" id="KW-0732">Signal</keyword>
<sequence length="594" mass="61446">MHLPIALPALSLLLALLPSSLAQQSPSFSLGRTCPKSHPAVGFSAQFSGSNTAGHVVMGTLTVVDDCTFTVADFSVTPPGPAVVFWAAKGESRADLVAGTPINPTQIVGEVRGVTWMVQLVPSLTWSDVGLVSVWCMDFKADFDHIVIGQGAAIPPPTPSTGTPASPTPASPSPSSTPAVPPPTSPPGSSPSPTAKYDGCATLQQGTYNLYWSVDQPNNLISLGVEIAPPTSVSLQGGSGTSPAFWAAFGVPNTTSVSMVGADVAVVGIDRKGAGYALDYYITERSQCDYQATRSVGVCPDNGGDPAFNDVTYTGVTEQAGVYFFEYTRPIKPVAAKAASDAEIVLNEARPFVWAYGPITEDPTRPVVLYHGPNNHAPPTFSLQFLPASRTCTPLMAMAPANTTGGNTNTTARVVKTLTDADGPVFNVTVGPNANYPNPPAWGISFHINGAESPVLNLTRTTTYTFRIAASSQHPFVLTNSILGGFGESGAANMSATDTVYAGGEAAWGTPGKPFVLTWTPNATTPASLFYQCWVHQKLGWRINLRDAAAGGSAGTNATVGGTGSKGGGAQSTRDGVWGLVVAVATVIAGVTLL</sequence>
<evidence type="ECO:0000256" key="1">
    <source>
        <dbReference type="SAM" id="MobiDB-lite"/>
    </source>
</evidence>
<dbReference type="Pfam" id="PF10517">
    <property type="entry name" value="DM13"/>
    <property type="match status" value="1"/>
</dbReference>
<feature type="compositionally biased region" description="Pro residues" evidence="1">
    <location>
        <begin position="179"/>
        <end position="190"/>
    </location>
</feature>
<accession>A0A139A0V0</accession>
<evidence type="ECO:0000313" key="5">
    <source>
        <dbReference type="EMBL" id="KXS09983.1"/>
    </source>
</evidence>
<dbReference type="InterPro" id="IPR045266">
    <property type="entry name" value="DOH_DOMON"/>
</dbReference>
<feature type="domain" description="DOMON" evidence="3">
    <location>
        <begin position="206"/>
        <end position="357"/>
    </location>
</feature>
<feature type="domain" description="DM13" evidence="4">
    <location>
        <begin position="41"/>
        <end position="149"/>
    </location>
</feature>
<dbReference type="STRING" id="1344416.A0A139A0V0"/>
<feature type="region of interest" description="Disordered" evidence="1">
    <location>
        <begin position="154"/>
        <end position="198"/>
    </location>
</feature>
<keyword evidence="6" id="KW-1185">Reference proteome</keyword>
<dbReference type="SMART" id="SM00686">
    <property type="entry name" value="DM13"/>
    <property type="match status" value="1"/>
</dbReference>
<proteinExistence type="predicted"/>
<evidence type="ECO:0000313" key="6">
    <source>
        <dbReference type="Proteomes" id="UP000070544"/>
    </source>
</evidence>
<dbReference type="Proteomes" id="UP000070544">
    <property type="component" value="Unassembled WGS sequence"/>
</dbReference>
<dbReference type="InterPro" id="IPR019545">
    <property type="entry name" value="DM13_domain"/>
</dbReference>
<dbReference type="CDD" id="cd09631">
    <property type="entry name" value="DOMON_DOH"/>
    <property type="match status" value="1"/>
</dbReference>
<feature type="compositionally biased region" description="Low complexity" evidence="1">
    <location>
        <begin position="551"/>
        <end position="560"/>
    </location>
</feature>
<dbReference type="InterPro" id="IPR057443">
    <property type="entry name" value="At5g54830-like"/>
</dbReference>
<dbReference type="InterPro" id="IPR045879">
    <property type="entry name" value="B561A"/>
</dbReference>
<feature type="region of interest" description="Disordered" evidence="1">
    <location>
        <begin position="551"/>
        <end position="571"/>
    </location>
</feature>
<dbReference type="PANTHER" id="PTHR47281:SF1">
    <property type="entry name" value="OS09G0557700 PROTEIN"/>
    <property type="match status" value="1"/>
</dbReference>
<dbReference type="SMART" id="SM00664">
    <property type="entry name" value="DoH"/>
    <property type="match status" value="1"/>
</dbReference>